<evidence type="ECO:0000313" key="2">
    <source>
        <dbReference type="EMBL" id="KMZ67983.1"/>
    </source>
</evidence>
<dbReference type="InterPro" id="IPR015915">
    <property type="entry name" value="Kelch-typ_b-propeller"/>
</dbReference>
<dbReference type="GO" id="GO:0004842">
    <property type="term" value="F:ubiquitin-protein transferase activity"/>
    <property type="evidence" value="ECO:0000318"/>
    <property type="project" value="GO_Central"/>
</dbReference>
<organism evidence="2 3">
    <name type="scientific">Zostera marina</name>
    <name type="common">Eelgrass</name>
    <dbReference type="NCBI Taxonomy" id="29655"/>
    <lineage>
        <taxon>Eukaryota</taxon>
        <taxon>Viridiplantae</taxon>
        <taxon>Streptophyta</taxon>
        <taxon>Embryophyta</taxon>
        <taxon>Tracheophyta</taxon>
        <taxon>Spermatophyta</taxon>
        <taxon>Magnoliopsida</taxon>
        <taxon>Liliopsida</taxon>
        <taxon>Zosteraceae</taxon>
        <taxon>Zostera</taxon>
    </lineage>
</organism>
<dbReference type="Gene3D" id="2.120.10.80">
    <property type="entry name" value="Kelch-type beta propeller"/>
    <property type="match status" value="1"/>
</dbReference>
<keyword evidence="3" id="KW-1185">Reference proteome</keyword>
<dbReference type="Proteomes" id="UP000036987">
    <property type="component" value="Unassembled WGS sequence"/>
</dbReference>
<gene>
    <name evidence="2" type="ORF">ZOSMA_24G00030</name>
</gene>
<evidence type="ECO:0000313" key="3">
    <source>
        <dbReference type="Proteomes" id="UP000036987"/>
    </source>
</evidence>
<sequence length="312" mass="35603">MSIYPSLPVSNPNIYFILFSEQSKYVSYNPYDDRWVQLPLPDAFSGPICSEWIHASGGCHIIVERTDSSLLVCNFFTGQYRFLPPMLSLRHVPYVIALIEDVTTFGDYEIVAVSTQNQIRSQVYFSSTGKWVMKGNFPGQFAMVSNSAWLNEELYCLSCAPPYCLIMFTPSTGHFSPVDVGMPLTSLTCPHILAYNGELYLVGGLEELGDISRIGIWELDWKEKNWKSIVFMPEGLFRRFVGIEMNRFVTVDRKGVVCFCNITTYSLIMFDLSKMRWWRPVPCPFKVRKNTKSWLGHVVEPNIQVLLGACSD</sequence>
<accession>A0A0K9PFX5</accession>
<dbReference type="OrthoDB" id="1885938at2759"/>
<dbReference type="SUPFAM" id="SSF117281">
    <property type="entry name" value="Kelch motif"/>
    <property type="match status" value="1"/>
</dbReference>
<name>A0A0K9PFX5_ZOSMR</name>
<comment type="caution">
    <text evidence="2">The sequence shown here is derived from an EMBL/GenBank/DDBJ whole genome shotgun (WGS) entry which is preliminary data.</text>
</comment>
<dbReference type="InterPro" id="IPR005174">
    <property type="entry name" value="KIB1-4_b-propeller"/>
</dbReference>
<dbReference type="OMA" id="SHILEYE"/>
<dbReference type="AlphaFoldDB" id="A0A0K9PFX5"/>
<reference evidence="3" key="1">
    <citation type="journal article" date="2016" name="Nature">
        <title>The genome of the seagrass Zostera marina reveals angiosperm adaptation to the sea.</title>
        <authorList>
            <person name="Olsen J.L."/>
            <person name="Rouze P."/>
            <person name="Verhelst B."/>
            <person name="Lin Y.-C."/>
            <person name="Bayer T."/>
            <person name="Collen J."/>
            <person name="Dattolo E."/>
            <person name="De Paoli E."/>
            <person name="Dittami S."/>
            <person name="Maumus F."/>
            <person name="Michel G."/>
            <person name="Kersting A."/>
            <person name="Lauritano C."/>
            <person name="Lohaus R."/>
            <person name="Toepel M."/>
            <person name="Tonon T."/>
            <person name="Vanneste K."/>
            <person name="Amirebrahimi M."/>
            <person name="Brakel J."/>
            <person name="Bostroem C."/>
            <person name="Chovatia M."/>
            <person name="Grimwood J."/>
            <person name="Jenkins J.W."/>
            <person name="Jueterbock A."/>
            <person name="Mraz A."/>
            <person name="Stam W.T."/>
            <person name="Tice H."/>
            <person name="Bornberg-Bauer E."/>
            <person name="Green P.J."/>
            <person name="Pearson G.A."/>
            <person name="Procaccini G."/>
            <person name="Duarte C.M."/>
            <person name="Schmutz J."/>
            <person name="Reusch T.B.H."/>
            <person name="Van de Peer Y."/>
        </authorList>
    </citation>
    <scope>NUCLEOTIDE SEQUENCE [LARGE SCALE GENOMIC DNA]</scope>
    <source>
        <strain evidence="3">cv. Finnish</strain>
    </source>
</reference>
<protein>
    <submittedName>
        <fullName evidence="2">Unusual floral organs-like protein</fullName>
    </submittedName>
</protein>
<dbReference type="PANTHER" id="PTHR31672">
    <property type="entry name" value="BNACNNG10540D PROTEIN"/>
    <property type="match status" value="1"/>
</dbReference>
<dbReference type="EMBL" id="LFYR01000864">
    <property type="protein sequence ID" value="KMZ67983.1"/>
    <property type="molecule type" value="Genomic_DNA"/>
</dbReference>
<dbReference type="GO" id="GO:0031146">
    <property type="term" value="P:SCF-dependent proteasomal ubiquitin-dependent protein catabolic process"/>
    <property type="evidence" value="ECO:0000318"/>
    <property type="project" value="GO_Central"/>
</dbReference>
<proteinExistence type="predicted"/>
<evidence type="ECO:0000259" key="1">
    <source>
        <dbReference type="Pfam" id="PF03478"/>
    </source>
</evidence>
<dbReference type="InterPro" id="IPR050796">
    <property type="entry name" value="SCF_F-box_component"/>
</dbReference>
<dbReference type="Pfam" id="PF03478">
    <property type="entry name" value="Beta-prop_KIB1-4"/>
    <property type="match status" value="1"/>
</dbReference>
<feature type="domain" description="KIB1-4 beta-propeller" evidence="1">
    <location>
        <begin position="28"/>
        <end position="229"/>
    </location>
</feature>